<evidence type="ECO:0000313" key="2">
    <source>
        <dbReference type="Proteomes" id="UP000001861"/>
    </source>
</evidence>
<accession>A8NAA4</accession>
<sequence length="151" mass="17302">MESGELELPPPPPSYLKRPERYCYDEALGRPRVWGRVFAIPVLSHHIERFLKEKCPQYYCTGPQAGVVFRDAFRPFVPPEVKRLAFLVVPFPFKRPNKKVKVDLVTVLGVVIATNLTDEDMVNADNQELIKKTQEGLGVTTPPAWYFFENP</sequence>
<proteinExistence type="predicted"/>
<organism evidence="1 2">
    <name type="scientific">Coprinopsis cinerea (strain Okayama-7 / 130 / ATCC MYA-4618 / FGSC 9003)</name>
    <name type="common">Inky cap fungus</name>
    <name type="synonym">Hormographiella aspergillata</name>
    <dbReference type="NCBI Taxonomy" id="240176"/>
    <lineage>
        <taxon>Eukaryota</taxon>
        <taxon>Fungi</taxon>
        <taxon>Dikarya</taxon>
        <taxon>Basidiomycota</taxon>
        <taxon>Agaricomycotina</taxon>
        <taxon>Agaricomycetes</taxon>
        <taxon>Agaricomycetidae</taxon>
        <taxon>Agaricales</taxon>
        <taxon>Agaricineae</taxon>
        <taxon>Psathyrellaceae</taxon>
        <taxon>Coprinopsis</taxon>
    </lineage>
</organism>
<dbReference type="RefSeq" id="XP_001831756.1">
    <property type="nucleotide sequence ID" value="XM_001831704.2"/>
</dbReference>
<dbReference type="Proteomes" id="UP000001861">
    <property type="component" value="Unassembled WGS sequence"/>
</dbReference>
<dbReference type="GeneID" id="6008231"/>
<dbReference type="KEGG" id="cci:CC1G_08360"/>
<dbReference type="VEuPathDB" id="FungiDB:CC1G_08360"/>
<dbReference type="InParanoid" id="A8NAA4"/>
<dbReference type="OrthoDB" id="3068288at2759"/>
<dbReference type="AlphaFoldDB" id="A8NAA4"/>
<name>A8NAA4_COPC7</name>
<evidence type="ECO:0000313" key="1">
    <source>
        <dbReference type="EMBL" id="EAU90087.1"/>
    </source>
</evidence>
<gene>
    <name evidence="1" type="ORF">CC1G_08360</name>
</gene>
<comment type="caution">
    <text evidence="1">The sequence shown here is derived from an EMBL/GenBank/DDBJ whole genome shotgun (WGS) entry which is preliminary data.</text>
</comment>
<reference evidence="1 2" key="1">
    <citation type="journal article" date="2010" name="Proc. Natl. Acad. Sci. U.S.A.">
        <title>Insights into evolution of multicellular fungi from the assembled chromosomes of the mushroom Coprinopsis cinerea (Coprinus cinereus).</title>
        <authorList>
            <person name="Stajich J.E."/>
            <person name="Wilke S.K."/>
            <person name="Ahren D."/>
            <person name="Au C.H."/>
            <person name="Birren B.W."/>
            <person name="Borodovsky M."/>
            <person name="Burns C."/>
            <person name="Canback B."/>
            <person name="Casselton L.A."/>
            <person name="Cheng C.K."/>
            <person name="Deng J."/>
            <person name="Dietrich F.S."/>
            <person name="Fargo D.C."/>
            <person name="Farman M.L."/>
            <person name="Gathman A.C."/>
            <person name="Goldberg J."/>
            <person name="Guigo R."/>
            <person name="Hoegger P.J."/>
            <person name="Hooker J.B."/>
            <person name="Huggins A."/>
            <person name="James T.Y."/>
            <person name="Kamada T."/>
            <person name="Kilaru S."/>
            <person name="Kodira C."/>
            <person name="Kues U."/>
            <person name="Kupfer D."/>
            <person name="Kwan H.S."/>
            <person name="Lomsadze A."/>
            <person name="Li W."/>
            <person name="Lilly W.W."/>
            <person name="Ma L.J."/>
            <person name="Mackey A.J."/>
            <person name="Manning G."/>
            <person name="Martin F."/>
            <person name="Muraguchi H."/>
            <person name="Natvig D.O."/>
            <person name="Palmerini H."/>
            <person name="Ramesh M.A."/>
            <person name="Rehmeyer C.J."/>
            <person name="Roe B.A."/>
            <person name="Shenoy N."/>
            <person name="Stanke M."/>
            <person name="Ter-Hovhannisyan V."/>
            <person name="Tunlid A."/>
            <person name="Velagapudi R."/>
            <person name="Vision T.J."/>
            <person name="Zeng Q."/>
            <person name="Zolan M.E."/>
            <person name="Pukkila P.J."/>
        </authorList>
    </citation>
    <scope>NUCLEOTIDE SEQUENCE [LARGE SCALE GENOMIC DNA]</scope>
    <source>
        <strain evidence="2">Okayama-7 / 130 / ATCC MYA-4618 / FGSC 9003</strain>
    </source>
</reference>
<protein>
    <submittedName>
        <fullName evidence="1">Uncharacterized protein</fullName>
    </submittedName>
</protein>
<dbReference type="EMBL" id="AACS02000007">
    <property type="protein sequence ID" value="EAU90087.1"/>
    <property type="molecule type" value="Genomic_DNA"/>
</dbReference>
<keyword evidence="2" id="KW-1185">Reference proteome</keyword>